<evidence type="ECO:0000313" key="5">
    <source>
        <dbReference type="Proteomes" id="UP001642484"/>
    </source>
</evidence>
<dbReference type="EMBL" id="CAXAMN010021629">
    <property type="protein sequence ID" value="CAK9061628.1"/>
    <property type="molecule type" value="Genomic_DNA"/>
</dbReference>
<dbReference type="SMART" id="SM00174">
    <property type="entry name" value="RHO"/>
    <property type="match status" value="1"/>
</dbReference>
<comment type="caution">
    <text evidence="4">The sequence shown here is derived from an EMBL/GenBank/DDBJ whole genome shotgun (WGS) entry which is preliminary data.</text>
</comment>
<dbReference type="SMART" id="SM00175">
    <property type="entry name" value="RAB"/>
    <property type="match status" value="1"/>
</dbReference>
<accession>A0ABP0NDT4</accession>
<sequence>MQPGESVVPILHICVMGASGSGKTCLINSWVNSIVPSVYIPTTETTKYYRSMLLPNALHDGEAVTTLVEVEEAAWPQDAEGQPVDAQDYGKRFLERFRPCADVPSMHCRTPRFQEQEARSDSMMSSYTHPMTDFQPDAPERLAKGRMCFIVLFDVTSSESMETAITILKEMKESSRSGFRSRGMKVRLVANKIDLETVENSEVIKDNTTKASELCWDTEGMDFREVSALEYRGVRALFRDLLEETIAKTDHWATSAMKRQTEDRKKRLLGKDNCHVM</sequence>
<evidence type="ECO:0000313" key="4">
    <source>
        <dbReference type="EMBL" id="CAK9061628.1"/>
    </source>
</evidence>
<dbReference type="SUPFAM" id="SSF52540">
    <property type="entry name" value="P-loop containing nucleoside triphosphate hydrolases"/>
    <property type="match status" value="1"/>
</dbReference>
<dbReference type="Proteomes" id="UP001642484">
    <property type="component" value="Unassembled WGS sequence"/>
</dbReference>
<evidence type="ECO:0000256" key="2">
    <source>
        <dbReference type="ARBA" id="ARBA00022741"/>
    </source>
</evidence>
<dbReference type="InterPro" id="IPR027417">
    <property type="entry name" value="P-loop_NTPase"/>
</dbReference>
<keyword evidence="2" id="KW-0547">Nucleotide-binding</keyword>
<dbReference type="Pfam" id="PF00071">
    <property type="entry name" value="Ras"/>
    <property type="match status" value="1"/>
</dbReference>
<gene>
    <name evidence="4" type="ORF">CCMP2556_LOCUS30296</name>
</gene>
<evidence type="ECO:0000256" key="1">
    <source>
        <dbReference type="ARBA" id="ARBA00006270"/>
    </source>
</evidence>
<dbReference type="PANTHER" id="PTHR47981">
    <property type="entry name" value="RAB FAMILY"/>
    <property type="match status" value="1"/>
</dbReference>
<name>A0ABP0NDT4_9DINO</name>
<protein>
    <submittedName>
        <fullName evidence="4">Uncharacterized protein</fullName>
    </submittedName>
</protein>
<organism evidence="4 5">
    <name type="scientific">Durusdinium trenchii</name>
    <dbReference type="NCBI Taxonomy" id="1381693"/>
    <lineage>
        <taxon>Eukaryota</taxon>
        <taxon>Sar</taxon>
        <taxon>Alveolata</taxon>
        <taxon>Dinophyceae</taxon>
        <taxon>Suessiales</taxon>
        <taxon>Symbiodiniaceae</taxon>
        <taxon>Durusdinium</taxon>
    </lineage>
</organism>
<comment type="similarity">
    <text evidence="1">Belongs to the small GTPase superfamily. Rab family.</text>
</comment>
<keyword evidence="3" id="KW-0342">GTP-binding</keyword>
<dbReference type="PRINTS" id="PR00449">
    <property type="entry name" value="RASTRNSFRMNG"/>
</dbReference>
<dbReference type="Gene3D" id="3.40.50.300">
    <property type="entry name" value="P-loop containing nucleotide triphosphate hydrolases"/>
    <property type="match status" value="1"/>
</dbReference>
<keyword evidence="5" id="KW-1185">Reference proteome</keyword>
<evidence type="ECO:0000256" key="3">
    <source>
        <dbReference type="ARBA" id="ARBA00023134"/>
    </source>
</evidence>
<dbReference type="PROSITE" id="PS51419">
    <property type="entry name" value="RAB"/>
    <property type="match status" value="1"/>
</dbReference>
<reference evidence="4 5" key="1">
    <citation type="submission" date="2024-02" db="EMBL/GenBank/DDBJ databases">
        <authorList>
            <person name="Chen Y."/>
            <person name="Shah S."/>
            <person name="Dougan E. K."/>
            <person name="Thang M."/>
            <person name="Chan C."/>
        </authorList>
    </citation>
    <scope>NUCLEOTIDE SEQUENCE [LARGE SCALE GENOMIC DNA]</scope>
</reference>
<proteinExistence type="inferred from homology"/>
<dbReference type="InterPro" id="IPR001806">
    <property type="entry name" value="Small_GTPase"/>
</dbReference>
<dbReference type="PANTHER" id="PTHR47981:SF20">
    <property type="entry name" value="RAS-RELATED PROTEIN RAB-7A"/>
    <property type="match status" value="1"/>
</dbReference>